<evidence type="ECO:0000313" key="2">
    <source>
        <dbReference type="Proteomes" id="UP000001382"/>
    </source>
</evidence>
<protein>
    <submittedName>
        <fullName evidence="1">Uncharacterized protein</fullName>
    </submittedName>
</protein>
<dbReference type="AlphaFoldDB" id="D2S5H5"/>
<sequence>MLNHSGGAYALEWSAPTAAGSWLVRITRLDGGLEVVQAIIDEDE</sequence>
<reference evidence="1 2" key="1">
    <citation type="journal article" date="2010" name="Stand. Genomic Sci.">
        <title>Complete genome sequence of Geodermatophilus obscurus type strain (G-20).</title>
        <authorList>
            <person name="Ivanova N."/>
            <person name="Sikorski J."/>
            <person name="Jando M."/>
            <person name="Munk C."/>
            <person name="Lapidus A."/>
            <person name="Glavina Del Rio T."/>
            <person name="Copeland A."/>
            <person name="Tice H."/>
            <person name="Cheng J.-F."/>
            <person name="Lucas S."/>
            <person name="Chen F."/>
            <person name="Nolan M."/>
            <person name="Bruce D."/>
            <person name="Goodwin L."/>
            <person name="Pitluck S."/>
            <person name="Mavromatis K."/>
            <person name="Mikhailova N."/>
            <person name="Pati A."/>
            <person name="Chen A."/>
            <person name="Palaniappan K."/>
            <person name="Land M."/>
            <person name="Hauser L."/>
            <person name="Chang Y.-J."/>
            <person name="Jeffries C.D."/>
            <person name="Meincke L."/>
            <person name="Brettin T."/>
            <person name="Detter J.C."/>
            <person name="Detter J.C."/>
            <person name="Rohde M."/>
            <person name="Goeker M."/>
            <person name="Bristow J."/>
            <person name="Eisen J.A."/>
            <person name="Markowitz V."/>
            <person name="Hugenholtz P."/>
            <person name="Kyrpides N.C."/>
            <person name="Klenk H.-P."/>
        </authorList>
    </citation>
    <scope>NUCLEOTIDE SEQUENCE [LARGE SCALE GENOMIC DNA]</scope>
    <source>
        <strain evidence="2">ATCC 25078 / DSM 43160 / JCM 3152 / KCC A-0152 / KCTC 9177 / NBRC 13315 / NRRL B-3577 / G-20</strain>
    </source>
</reference>
<dbReference type="KEGG" id="gob:Gobs_2611"/>
<name>D2S5H5_GEOOG</name>
<dbReference type="HOGENOM" id="CLU_3216773_0_0_11"/>
<accession>D2S5H5</accession>
<reference evidence="2" key="2">
    <citation type="submission" date="2010-01" db="EMBL/GenBank/DDBJ databases">
        <title>The complete genome of Geodermatophilus obscurus DSM 43160.</title>
        <authorList>
            <consortium name="US DOE Joint Genome Institute (JGI-PGF)"/>
            <person name="Lucas S."/>
            <person name="Copeland A."/>
            <person name="Lapidus A."/>
            <person name="Glavina del Rio T."/>
            <person name="Dalin E."/>
            <person name="Tice H."/>
            <person name="Bruce D."/>
            <person name="Goodwin L."/>
            <person name="Pitluck S."/>
            <person name="Kyrpides N."/>
            <person name="Mavromatis K."/>
            <person name="Ivanova N."/>
            <person name="Munk A.C."/>
            <person name="Brettin T."/>
            <person name="Detter J.C."/>
            <person name="Han C."/>
            <person name="Larimer F."/>
            <person name="Land M."/>
            <person name="Hauser L."/>
            <person name="Markowitz V."/>
            <person name="Cheng J.-F."/>
            <person name="Hugenholtz P."/>
            <person name="Woyke T."/>
            <person name="Wu D."/>
            <person name="Jando M."/>
            <person name="Schneider S."/>
            <person name="Klenk H.-P."/>
            <person name="Eisen J.A."/>
        </authorList>
    </citation>
    <scope>NUCLEOTIDE SEQUENCE [LARGE SCALE GENOMIC DNA]</scope>
    <source>
        <strain evidence="2">ATCC 25078 / DSM 43160 / JCM 3152 / KCC A-0152 / KCTC 9177 / NBRC 13315 / NRRL B-3577 / G-20</strain>
    </source>
</reference>
<keyword evidence="2" id="KW-1185">Reference proteome</keyword>
<organism evidence="1 2">
    <name type="scientific">Geodermatophilus obscurus (strain ATCC 25078 / DSM 43160 / JCM 3152 / CCUG 61914 / KCC A-0152 / KCTC 9177 / NBRC 13315 / NRRL B-3577 / G-20)</name>
    <dbReference type="NCBI Taxonomy" id="526225"/>
    <lineage>
        <taxon>Bacteria</taxon>
        <taxon>Bacillati</taxon>
        <taxon>Actinomycetota</taxon>
        <taxon>Actinomycetes</taxon>
        <taxon>Geodermatophilales</taxon>
        <taxon>Geodermatophilaceae</taxon>
        <taxon>Geodermatophilus</taxon>
    </lineage>
</organism>
<proteinExistence type="predicted"/>
<dbReference type="Proteomes" id="UP000001382">
    <property type="component" value="Chromosome"/>
</dbReference>
<evidence type="ECO:0000313" key="1">
    <source>
        <dbReference type="EMBL" id="ADB75255.1"/>
    </source>
</evidence>
<gene>
    <name evidence="1" type="ordered locus">Gobs_2611</name>
</gene>
<dbReference type="EMBL" id="CP001867">
    <property type="protein sequence ID" value="ADB75255.1"/>
    <property type="molecule type" value="Genomic_DNA"/>
</dbReference>